<keyword evidence="4" id="KW-0808">Transferase</keyword>
<evidence type="ECO:0000313" key="11">
    <source>
        <dbReference type="EMBL" id="RNB71497.1"/>
    </source>
</evidence>
<evidence type="ECO:0000313" key="12">
    <source>
        <dbReference type="Proteomes" id="UP000282028"/>
    </source>
</evidence>
<organism evidence="11 12">
    <name type="scientific">Brevibacillus invocatus</name>
    <dbReference type="NCBI Taxonomy" id="173959"/>
    <lineage>
        <taxon>Bacteria</taxon>
        <taxon>Bacillati</taxon>
        <taxon>Bacillota</taxon>
        <taxon>Bacilli</taxon>
        <taxon>Bacillales</taxon>
        <taxon>Paenibacillaceae</taxon>
        <taxon>Brevibacillus</taxon>
    </lineage>
</organism>
<dbReference type="Pfam" id="PF07730">
    <property type="entry name" value="HisKA_3"/>
    <property type="match status" value="1"/>
</dbReference>
<dbReference type="AlphaFoldDB" id="A0A3M8C7Y2"/>
<dbReference type="OrthoDB" id="9781904at2"/>
<dbReference type="InterPro" id="IPR050482">
    <property type="entry name" value="Sensor_HK_TwoCompSys"/>
</dbReference>
<comment type="caution">
    <text evidence="11">The sequence shown here is derived from an EMBL/GenBank/DDBJ whole genome shotgun (WGS) entry which is preliminary data.</text>
</comment>
<accession>A0A3M8C7Y2</accession>
<keyword evidence="3" id="KW-0597">Phosphoprotein</keyword>
<feature type="transmembrane region" description="Helical" evidence="9">
    <location>
        <begin position="140"/>
        <end position="158"/>
    </location>
</feature>
<dbReference type="SUPFAM" id="SSF55874">
    <property type="entry name" value="ATPase domain of HSP90 chaperone/DNA topoisomerase II/histidine kinase"/>
    <property type="match status" value="1"/>
</dbReference>
<feature type="transmembrane region" description="Helical" evidence="9">
    <location>
        <begin position="12"/>
        <end position="33"/>
    </location>
</feature>
<keyword evidence="7" id="KW-0067">ATP-binding</keyword>
<dbReference type="GO" id="GO:0046983">
    <property type="term" value="F:protein dimerization activity"/>
    <property type="evidence" value="ECO:0007669"/>
    <property type="project" value="InterPro"/>
</dbReference>
<feature type="transmembrane region" description="Helical" evidence="9">
    <location>
        <begin position="65"/>
        <end position="84"/>
    </location>
</feature>
<evidence type="ECO:0000256" key="6">
    <source>
        <dbReference type="ARBA" id="ARBA00022777"/>
    </source>
</evidence>
<dbReference type="GO" id="GO:0016020">
    <property type="term" value="C:membrane"/>
    <property type="evidence" value="ECO:0007669"/>
    <property type="project" value="InterPro"/>
</dbReference>
<evidence type="ECO:0000256" key="3">
    <source>
        <dbReference type="ARBA" id="ARBA00022553"/>
    </source>
</evidence>
<dbReference type="Proteomes" id="UP000282028">
    <property type="component" value="Unassembled WGS sequence"/>
</dbReference>
<dbReference type="InterPro" id="IPR003594">
    <property type="entry name" value="HATPase_dom"/>
</dbReference>
<dbReference type="CDD" id="cd16917">
    <property type="entry name" value="HATPase_UhpB-NarQ-NarX-like"/>
    <property type="match status" value="1"/>
</dbReference>
<dbReference type="PANTHER" id="PTHR24421:SF10">
    <property type="entry name" value="NITRATE_NITRITE SENSOR PROTEIN NARQ"/>
    <property type="match status" value="1"/>
</dbReference>
<dbReference type="PANTHER" id="PTHR24421">
    <property type="entry name" value="NITRATE/NITRITE SENSOR PROTEIN NARX-RELATED"/>
    <property type="match status" value="1"/>
</dbReference>
<comment type="catalytic activity">
    <reaction evidence="1">
        <text>ATP + protein L-histidine = ADP + protein N-phospho-L-histidine.</text>
        <dbReference type="EC" id="2.7.13.3"/>
    </reaction>
</comment>
<keyword evidence="6 11" id="KW-0418">Kinase</keyword>
<feature type="transmembrane region" description="Helical" evidence="9">
    <location>
        <begin position="40"/>
        <end position="59"/>
    </location>
</feature>
<keyword evidence="9" id="KW-1133">Transmembrane helix</keyword>
<dbReference type="InterPro" id="IPR011712">
    <property type="entry name" value="Sig_transdc_His_kin_sub3_dim/P"/>
</dbReference>
<keyword evidence="9" id="KW-0812">Transmembrane</keyword>
<evidence type="ECO:0000256" key="1">
    <source>
        <dbReference type="ARBA" id="ARBA00000085"/>
    </source>
</evidence>
<evidence type="ECO:0000256" key="9">
    <source>
        <dbReference type="SAM" id="Phobius"/>
    </source>
</evidence>
<gene>
    <name evidence="11" type="ORF">EDM52_14740</name>
</gene>
<dbReference type="Gene3D" id="1.20.5.1930">
    <property type="match status" value="1"/>
</dbReference>
<dbReference type="EMBL" id="RHHR01000028">
    <property type="protein sequence ID" value="RNB71497.1"/>
    <property type="molecule type" value="Genomic_DNA"/>
</dbReference>
<feature type="transmembrane region" description="Helical" evidence="9">
    <location>
        <begin position="96"/>
        <end position="120"/>
    </location>
</feature>
<keyword evidence="9" id="KW-0472">Membrane</keyword>
<reference evidence="11 12" key="1">
    <citation type="submission" date="2018-10" db="EMBL/GenBank/DDBJ databases">
        <title>Phylogenomics of Brevibacillus.</title>
        <authorList>
            <person name="Dunlap C."/>
        </authorList>
    </citation>
    <scope>NUCLEOTIDE SEQUENCE [LARGE SCALE GENOMIC DNA]</scope>
    <source>
        <strain evidence="11 12">JCM 12215</strain>
    </source>
</reference>
<evidence type="ECO:0000259" key="10">
    <source>
        <dbReference type="SMART" id="SM00387"/>
    </source>
</evidence>
<evidence type="ECO:0000256" key="2">
    <source>
        <dbReference type="ARBA" id="ARBA00012438"/>
    </source>
</evidence>
<dbReference type="Pfam" id="PF02518">
    <property type="entry name" value="HATPase_c"/>
    <property type="match status" value="1"/>
</dbReference>
<evidence type="ECO:0000256" key="8">
    <source>
        <dbReference type="ARBA" id="ARBA00023012"/>
    </source>
</evidence>
<feature type="domain" description="Histidine kinase/HSP90-like ATPase" evidence="10">
    <location>
        <begin position="296"/>
        <end position="386"/>
    </location>
</feature>
<dbReference type="InterPro" id="IPR036890">
    <property type="entry name" value="HATPase_C_sf"/>
</dbReference>
<evidence type="ECO:0000256" key="7">
    <source>
        <dbReference type="ARBA" id="ARBA00022840"/>
    </source>
</evidence>
<evidence type="ECO:0000256" key="4">
    <source>
        <dbReference type="ARBA" id="ARBA00022679"/>
    </source>
</evidence>
<name>A0A3M8C7Y2_9BACL</name>
<evidence type="ECO:0000256" key="5">
    <source>
        <dbReference type="ARBA" id="ARBA00022741"/>
    </source>
</evidence>
<keyword evidence="8" id="KW-0902">Two-component regulatory system</keyword>
<dbReference type="RefSeq" id="WP_122909739.1">
    <property type="nucleotide sequence ID" value="NZ_CBCSBE010000007.1"/>
</dbReference>
<proteinExistence type="predicted"/>
<sequence>MQPYVNSRDWFWADTAIFGGRTFWWVLIFYFTIVNSNNGSISLTQILMMVAVFLIPQLFWTPRNMSPIGFCFTELIFGGSYHVYTMMNLQAYDNSFCFSTLVLGFISTPKLMLLTAPVSVFLELIPVMFNAYSLQESFDGMVYATLLYGLGFCFNRIIQTNEKTKKLLNEIEVKNRKLSDYANEVEQITLLKERNRVARDLHDFLGHTLVSVATALDVAIKTVEKDPAGTKKRLAELRTVTKNGLDEIRRSIHHLSSEDQLSFLERMKQLIQELSACTETKMALTVFGNEVNMDNRMKEGMIRCFQESYTNAIKHGKASEIKVQIRYTDTCFEMKIYDNGIGGQNIKPGFGLTGMKKRVEDLGGTMEYQTTVDKGFDIVFQVPRKELKSDERN</sequence>
<dbReference type="GO" id="GO:0005524">
    <property type="term" value="F:ATP binding"/>
    <property type="evidence" value="ECO:0007669"/>
    <property type="project" value="UniProtKB-KW"/>
</dbReference>
<dbReference type="SMART" id="SM00387">
    <property type="entry name" value="HATPase_c"/>
    <property type="match status" value="1"/>
</dbReference>
<dbReference type="GO" id="GO:0000155">
    <property type="term" value="F:phosphorelay sensor kinase activity"/>
    <property type="evidence" value="ECO:0007669"/>
    <property type="project" value="InterPro"/>
</dbReference>
<dbReference type="EC" id="2.7.13.3" evidence="2"/>
<dbReference type="Gene3D" id="3.30.565.10">
    <property type="entry name" value="Histidine kinase-like ATPase, C-terminal domain"/>
    <property type="match status" value="1"/>
</dbReference>
<keyword evidence="12" id="KW-1185">Reference proteome</keyword>
<keyword evidence="5" id="KW-0547">Nucleotide-binding</keyword>
<protein>
    <recommendedName>
        <fullName evidence="2">histidine kinase</fullName>
        <ecNumber evidence="2">2.7.13.3</ecNumber>
    </recommendedName>
</protein>